<comment type="caution">
    <text evidence="12">The sequence shown here is derived from an EMBL/GenBank/DDBJ whole genome shotgun (WGS) entry which is preliminary data.</text>
</comment>
<evidence type="ECO:0000256" key="1">
    <source>
        <dbReference type="ARBA" id="ARBA00004141"/>
    </source>
</evidence>
<evidence type="ECO:0000256" key="8">
    <source>
        <dbReference type="PROSITE-ProRule" id="PRU00087"/>
    </source>
</evidence>
<feature type="disulfide bond" evidence="7">
    <location>
        <begin position="545"/>
        <end position="554"/>
    </location>
</feature>
<evidence type="ECO:0008006" key="14">
    <source>
        <dbReference type="Google" id="ProtNLM"/>
    </source>
</evidence>
<feature type="transmembrane region" description="Helical" evidence="9">
    <location>
        <begin position="624"/>
        <end position="643"/>
    </location>
</feature>
<evidence type="ECO:0000259" key="11">
    <source>
        <dbReference type="PROSITE" id="PS50259"/>
    </source>
</evidence>
<dbReference type="InterPro" id="IPR014756">
    <property type="entry name" value="Ig_E-set"/>
</dbReference>
<feature type="transmembrane region" description="Helical" evidence="9">
    <location>
        <begin position="599"/>
        <end position="618"/>
    </location>
</feature>
<feature type="repeat" description="Filamin" evidence="8">
    <location>
        <begin position="420"/>
        <end position="523"/>
    </location>
</feature>
<reference evidence="12" key="1">
    <citation type="submission" date="2020-05" db="EMBL/GenBank/DDBJ databases">
        <title>Phylogenomic resolution of chytrid fungi.</title>
        <authorList>
            <person name="Stajich J.E."/>
            <person name="Amses K."/>
            <person name="Simmons R."/>
            <person name="Seto K."/>
            <person name="Myers J."/>
            <person name="Bonds A."/>
            <person name="Quandt C.A."/>
            <person name="Barry K."/>
            <person name="Liu P."/>
            <person name="Grigoriev I."/>
            <person name="Longcore J.E."/>
            <person name="James T.Y."/>
        </authorList>
    </citation>
    <scope>NUCLEOTIDE SEQUENCE</scope>
    <source>
        <strain evidence="12">JEL0476</strain>
    </source>
</reference>
<name>A0AAD5TZU7_9FUNG</name>
<gene>
    <name evidence="12" type="ORF">HK099_004999</name>
</gene>
<dbReference type="SUPFAM" id="SSF53822">
    <property type="entry name" value="Periplasmic binding protein-like I"/>
    <property type="match status" value="1"/>
</dbReference>
<feature type="domain" description="G-protein coupled receptors family 3 profile" evidence="11">
    <location>
        <begin position="619"/>
        <end position="801"/>
    </location>
</feature>
<dbReference type="AlphaFoldDB" id="A0AAD5TZU7"/>
<dbReference type="GO" id="GO:0016020">
    <property type="term" value="C:membrane"/>
    <property type="evidence" value="ECO:0007669"/>
    <property type="project" value="UniProtKB-SubCell"/>
</dbReference>
<dbReference type="PROSITE" id="PS50194">
    <property type="entry name" value="FILAMIN_REPEAT"/>
    <property type="match status" value="1"/>
</dbReference>
<dbReference type="InterPro" id="IPR028082">
    <property type="entry name" value="Peripla_BP_I"/>
</dbReference>
<dbReference type="PROSITE" id="PS50259">
    <property type="entry name" value="G_PROTEIN_RECEP_F3_4"/>
    <property type="match status" value="1"/>
</dbReference>
<dbReference type="PROSITE" id="PS00022">
    <property type="entry name" value="EGF_1"/>
    <property type="match status" value="1"/>
</dbReference>
<keyword evidence="7" id="KW-1015">Disulfide bond</keyword>
<dbReference type="InterPro" id="IPR000742">
    <property type="entry name" value="EGF"/>
</dbReference>
<dbReference type="InterPro" id="IPR017868">
    <property type="entry name" value="Filamin/ABP280_repeat-like"/>
</dbReference>
<dbReference type="Proteomes" id="UP001211065">
    <property type="component" value="Unassembled WGS sequence"/>
</dbReference>
<feature type="transmembrane region" description="Helical" evidence="9">
    <location>
        <begin position="664"/>
        <end position="684"/>
    </location>
</feature>
<dbReference type="InterPro" id="IPR001828">
    <property type="entry name" value="ANF_lig-bd_rcpt"/>
</dbReference>
<keyword evidence="13" id="KW-1185">Reference proteome</keyword>
<keyword evidence="3 9" id="KW-1133">Transmembrane helix</keyword>
<evidence type="ECO:0000256" key="7">
    <source>
        <dbReference type="PROSITE-ProRule" id="PRU00076"/>
    </source>
</evidence>
<proteinExistence type="predicted"/>
<dbReference type="Pfam" id="PF01094">
    <property type="entry name" value="ANF_receptor"/>
    <property type="match status" value="1"/>
</dbReference>
<evidence type="ECO:0000259" key="10">
    <source>
        <dbReference type="PROSITE" id="PS50026"/>
    </source>
</evidence>
<dbReference type="Gene3D" id="3.40.50.2300">
    <property type="match status" value="2"/>
</dbReference>
<dbReference type="PROSITE" id="PS01186">
    <property type="entry name" value="EGF_2"/>
    <property type="match status" value="1"/>
</dbReference>
<feature type="transmembrane region" description="Helical" evidence="9">
    <location>
        <begin position="750"/>
        <end position="771"/>
    </location>
</feature>
<evidence type="ECO:0000313" key="13">
    <source>
        <dbReference type="Proteomes" id="UP001211065"/>
    </source>
</evidence>
<feature type="transmembrane region" description="Helical" evidence="9">
    <location>
        <begin position="712"/>
        <end position="730"/>
    </location>
</feature>
<keyword evidence="2 9" id="KW-0812">Transmembrane</keyword>
<dbReference type="Gene3D" id="2.10.25.10">
    <property type="entry name" value="Laminin"/>
    <property type="match status" value="1"/>
</dbReference>
<feature type="domain" description="EGF-like" evidence="10">
    <location>
        <begin position="523"/>
        <end position="555"/>
    </location>
</feature>
<organism evidence="12 13">
    <name type="scientific">Clydaea vesicula</name>
    <dbReference type="NCBI Taxonomy" id="447962"/>
    <lineage>
        <taxon>Eukaryota</taxon>
        <taxon>Fungi</taxon>
        <taxon>Fungi incertae sedis</taxon>
        <taxon>Chytridiomycota</taxon>
        <taxon>Chytridiomycota incertae sedis</taxon>
        <taxon>Chytridiomycetes</taxon>
        <taxon>Lobulomycetales</taxon>
        <taxon>Lobulomycetaceae</taxon>
        <taxon>Clydaea</taxon>
    </lineage>
</organism>
<evidence type="ECO:0000256" key="2">
    <source>
        <dbReference type="ARBA" id="ARBA00022692"/>
    </source>
</evidence>
<feature type="transmembrane region" description="Helical" evidence="9">
    <location>
        <begin position="568"/>
        <end position="592"/>
    </location>
</feature>
<evidence type="ECO:0000256" key="9">
    <source>
        <dbReference type="SAM" id="Phobius"/>
    </source>
</evidence>
<protein>
    <recommendedName>
        <fullName evidence="14">G-protein coupled receptors family 3 profile domain-containing protein</fullName>
    </recommendedName>
</protein>
<keyword evidence="7" id="KW-0245">EGF-like domain</keyword>
<sequence length="951" mass="105963">MRNILIPVAIIFSLISTRITTINVTISFLFARPSPNDTVQPDDVECGVQIGYEIGMRRIQELLDPFNVTVNKAYRYAGTNLQTMQHAIDLSENVPNLIASIGQKLTSLCVEQAVYFSSLPRPVISISPSSGGPKLDKKQNYPYFFRTLATNRVEMKALSAFISNYWKNIGVLYVEDIYPISNIEPPLIVQESFAIDSKADQTAQIRTGLTKIKDSGVKVIFLGVFDYKIVYEGAVELGMINDEFIFIGTNIYQKNNDSFFGLIFDNIYFETENPTPEYLYLEEAWTRQVSNDPTSVFYDSRPPPAQKPNIYGMASYDAVIGLGHAMVHALQNNVSVLDTVTLAEYLRNLTYTGSLMYQKGFNEDQDGKADFSMFQDVGIDQPFNLIGRYNITSNHFQVNEGVPIYFGNSPNASLTPPSDGSNPSTKNTVALGIGLTQAAAGKRNIIDLKIKNSFRNRVAVNETEITLELSKENNKIDLQYNVTFTGVTGEFEVGYNVPTYGTYLLSIFLQGNHIKDSPFVINGIIECNPQCDRTGLCQSDGTCACEAGYTGKNCGELFPLTTFGITTVTGIIVLAFGALNVVLVIGSLTLIYIFRNEKVIRVASLNFIMTIGGVLSFTTTIPCWIAPICFHVGFTISFITLLIKNLRIVMVYSGNLKKSTMRSAPLYISGIVSLVAVVIIISQLTHPSTVVIVNYSNSRILECTDSLNPWQILLYAVEVIILLSNAFISFKSRQIADIYSESKTIAISTYTVFMLILVYYFMIHNGFMYIIKFNASVLVHIAAPMISTLTILTWKIYGVYFVVATAHIKKSSCDDSILSNSAVNNAEVVTGLKVEGGFEFEFKGKKLGISGLFRPNLHKIVVKVLVSRKIVTFIHEDSRYCWSINLNACKKEKFWQVVYDENEEIKGVIITGAESSFWLQGNPILIEELRNILYQMFNKTGSSIQKTKTDV</sequence>
<comment type="caution">
    <text evidence="7">Lacks conserved residue(s) required for the propagation of feature annotation.</text>
</comment>
<dbReference type="InterPro" id="IPR000337">
    <property type="entry name" value="GPCR_3"/>
</dbReference>
<keyword evidence="5" id="KW-0675">Receptor</keyword>
<dbReference type="GO" id="GO:0004930">
    <property type="term" value="F:G protein-coupled receptor activity"/>
    <property type="evidence" value="ECO:0007669"/>
    <property type="project" value="InterPro"/>
</dbReference>
<dbReference type="Pfam" id="PF00003">
    <property type="entry name" value="7tm_3"/>
    <property type="match status" value="1"/>
</dbReference>
<dbReference type="PROSITE" id="PS50026">
    <property type="entry name" value="EGF_3"/>
    <property type="match status" value="1"/>
</dbReference>
<dbReference type="EMBL" id="JADGJW010000372">
    <property type="protein sequence ID" value="KAJ3218617.1"/>
    <property type="molecule type" value="Genomic_DNA"/>
</dbReference>
<dbReference type="Gene3D" id="2.60.40.10">
    <property type="entry name" value="Immunoglobulins"/>
    <property type="match status" value="1"/>
</dbReference>
<dbReference type="PRINTS" id="PR00248">
    <property type="entry name" value="GPCRMGR"/>
</dbReference>
<accession>A0AAD5TZU7</accession>
<dbReference type="PANTHER" id="PTHR24060">
    <property type="entry name" value="METABOTROPIC GLUTAMATE RECEPTOR"/>
    <property type="match status" value="1"/>
</dbReference>
<evidence type="ECO:0000256" key="5">
    <source>
        <dbReference type="ARBA" id="ARBA00023170"/>
    </source>
</evidence>
<evidence type="ECO:0000313" key="12">
    <source>
        <dbReference type="EMBL" id="KAJ3218617.1"/>
    </source>
</evidence>
<evidence type="ECO:0000256" key="4">
    <source>
        <dbReference type="ARBA" id="ARBA00023136"/>
    </source>
</evidence>
<dbReference type="InterPro" id="IPR017978">
    <property type="entry name" value="GPCR_3_C"/>
</dbReference>
<feature type="disulfide bond" evidence="7">
    <location>
        <begin position="527"/>
        <end position="537"/>
    </location>
</feature>
<feature type="transmembrane region" description="Helical" evidence="9">
    <location>
        <begin position="777"/>
        <end position="803"/>
    </location>
</feature>
<keyword evidence="6" id="KW-0325">Glycoprotein</keyword>
<dbReference type="CDD" id="cd00054">
    <property type="entry name" value="EGF_CA"/>
    <property type="match status" value="1"/>
</dbReference>
<dbReference type="SUPFAM" id="SSF81296">
    <property type="entry name" value="E set domains"/>
    <property type="match status" value="1"/>
</dbReference>
<dbReference type="InterPro" id="IPR013783">
    <property type="entry name" value="Ig-like_fold"/>
</dbReference>
<evidence type="ECO:0000256" key="6">
    <source>
        <dbReference type="ARBA" id="ARBA00023180"/>
    </source>
</evidence>
<keyword evidence="4 9" id="KW-0472">Membrane</keyword>
<comment type="subcellular location">
    <subcellularLocation>
        <location evidence="1">Membrane</location>
        <topology evidence="1">Multi-pass membrane protein</topology>
    </subcellularLocation>
</comment>
<evidence type="ECO:0000256" key="3">
    <source>
        <dbReference type="ARBA" id="ARBA00022989"/>
    </source>
</evidence>
<dbReference type="InterPro" id="IPR050726">
    <property type="entry name" value="mGluR"/>
</dbReference>